<dbReference type="AlphaFoldDB" id="A0A1I1NR35"/>
<evidence type="ECO:0000313" key="1">
    <source>
        <dbReference type="EMBL" id="SFD00079.1"/>
    </source>
</evidence>
<name>A0A1I1NR35_9FLAO</name>
<keyword evidence="2" id="KW-1185">Reference proteome</keyword>
<organism evidence="1 2">
    <name type="scientific">Flavobacterium phragmitis</name>
    <dbReference type="NCBI Taxonomy" id="739143"/>
    <lineage>
        <taxon>Bacteria</taxon>
        <taxon>Pseudomonadati</taxon>
        <taxon>Bacteroidota</taxon>
        <taxon>Flavobacteriia</taxon>
        <taxon>Flavobacteriales</taxon>
        <taxon>Flavobacteriaceae</taxon>
        <taxon>Flavobacterium</taxon>
    </lineage>
</organism>
<dbReference type="EMBL" id="FOMH01000003">
    <property type="protein sequence ID" value="SFD00079.1"/>
    <property type="molecule type" value="Genomic_DNA"/>
</dbReference>
<gene>
    <name evidence="1" type="ORF">SAMN05216297_103414</name>
</gene>
<accession>A0A1I1NR35</accession>
<evidence type="ECO:0000313" key="2">
    <source>
        <dbReference type="Proteomes" id="UP000199672"/>
    </source>
</evidence>
<reference evidence="2" key="1">
    <citation type="submission" date="2016-10" db="EMBL/GenBank/DDBJ databases">
        <authorList>
            <person name="Varghese N."/>
            <person name="Submissions S."/>
        </authorList>
    </citation>
    <scope>NUCLEOTIDE SEQUENCE [LARGE SCALE GENOMIC DNA]</scope>
    <source>
        <strain evidence="2">CGMCC 1.10370</strain>
    </source>
</reference>
<proteinExistence type="predicted"/>
<protein>
    <submittedName>
        <fullName evidence="1">Uncharacterized protein</fullName>
    </submittedName>
</protein>
<dbReference type="Proteomes" id="UP000199672">
    <property type="component" value="Unassembled WGS sequence"/>
</dbReference>
<dbReference type="STRING" id="739143.SAMN05216297_103414"/>
<sequence length="47" mass="5620">MEPNSCFEKDWVLFSNFEGAISVKKKNRFKDFLRNKNLFESGKTFLK</sequence>